<dbReference type="PANTHER" id="PTHR48010">
    <property type="entry name" value="OS05G0588300 PROTEIN"/>
    <property type="match status" value="1"/>
</dbReference>
<dbReference type="InterPro" id="IPR050994">
    <property type="entry name" value="At_inactive_RLKs"/>
</dbReference>
<reference evidence="9" key="1">
    <citation type="submission" date="2021-01" db="EMBL/GenBank/DDBJ databases">
        <authorList>
            <person name="Corre E."/>
            <person name="Pelletier E."/>
            <person name="Niang G."/>
            <person name="Scheremetjew M."/>
            <person name="Finn R."/>
            <person name="Kale V."/>
            <person name="Holt S."/>
            <person name="Cochrane G."/>
            <person name="Meng A."/>
            <person name="Brown T."/>
            <person name="Cohen L."/>
        </authorList>
    </citation>
    <scope>NUCLEOTIDE SEQUENCE</scope>
    <source>
        <strain evidence="9">CCMP 410</strain>
    </source>
</reference>
<dbReference type="Pfam" id="PF13855">
    <property type="entry name" value="LRR_8"/>
    <property type="match status" value="1"/>
</dbReference>
<dbReference type="InterPro" id="IPR001611">
    <property type="entry name" value="Leu-rich_rpt"/>
</dbReference>
<keyword evidence="5 7" id="KW-0472">Membrane</keyword>
<keyword evidence="2" id="KW-0433">Leucine-rich repeat</keyword>
<dbReference type="SUPFAM" id="SSF52058">
    <property type="entry name" value="L domain-like"/>
    <property type="match status" value="1"/>
</dbReference>
<keyword evidence="7" id="KW-1133">Transmembrane helix</keyword>
<evidence type="ECO:0000313" key="9">
    <source>
        <dbReference type="EMBL" id="CAD9311624.1"/>
    </source>
</evidence>
<gene>
    <name evidence="9" type="ORF">GOCE00092_LOCUS27362</name>
</gene>
<feature type="region of interest" description="Disordered" evidence="6">
    <location>
        <begin position="179"/>
        <end position="231"/>
    </location>
</feature>
<keyword evidence="4" id="KW-0677">Repeat</keyword>
<name>A0A7S1VUH8_9STRA</name>
<feature type="region of interest" description="Disordered" evidence="6">
    <location>
        <begin position="22"/>
        <end position="50"/>
    </location>
</feature>
<dbReference type="EMBL" id="HBGK01051979">
    <property type="protein sequence ID" value="CAD9311624.1"/>
    <property type="molecule type" value="Transcribed_RNA"/>
</dbReference>
<dbReference type="InterPro" id="IPR032675">
    <property type="entry name" value="LRR_dom_sf"/>
</dbReference>
<evidence type="ECO:0000256" key="5">
    <source>
        <dbReference type="ARBA" id="ARBA00023136"/>
    </source>
</evidence>
<evidence type="ECO:0000256" key="4">
    <source>
        <dbReference type="ARBA" id="ARBA00022737"/>
    </source>
</evidence>
<keyword evidence="7" id="KW-0812">Transmembrane</keyword>
<dbReference type="GO" id="GO:0016020">
    <property type="term" value="C:membrane"/>
    <property type="evidence" value="ECO:0007669"/>
    <property type="project" value="UniProtKB-SubCell"/>
</dbReference>
<dbReference type="InterPro" id="IPR003591">
    <property type="entry name" value="Leu-rich_rpt_typical-subtyp"/>
</dbReference>
<dbReference type="AlphaFoldDB" id="A0A7S1VUH8"/>
<protein>
    <recommendedName>
        <fullName evidence="8">Leucine-rich repeat-containing N-terminal plant-type domain-containing protein</fullName>
    </recommendedName>
</protein>
<feature type="domain" description="Leucine-rich repeat-containing N-terminal plant-type" evidence="8">
    <location>
        <begin position="338"/>
        <end position="357"/>
    </location>
</feature>
<accession>A0A7S1VUH8</accession>
<evidence type="ECO:0000256" key="3">
    <source>
        <dbReference type="ARBA" id="ARBA00022729"/>
    </source>
</evidence>
<comment type="subcellular location">
    <subcellularLocation>
        <location evidence="1">Membrane</location>
    </subcellularLocation>
</comment>
<dbReference type="InterPro" id="IPR013210">
    <property type="entry name" value="LRR_N_plant-typ"/>
</dbReference>
<evidence type="ECO:0000256" key="2">
    <source>
        <dbReference type="ARBA" id="ARBA00022614"/>
    </source>
</evidence>
<proteinExistence type="predicted"/>
<feature type="compositionally biased region" description="Low complexity" evidence="6">
    <location>
        <begin position="195"/>
        <end position="226"/>
    </location>
</feature>
<evidence type="ECO:0000256" key="1">
    <source>
        <dbReference type="ARBA" id="ARBA00004370"/>
    </source>
</evidence>
<dbReference type="PANTHER" id="PTHR48010:SF5">
    <property type="entry name" value="PROTEIN TOO MANY MOUTHS"/>
    <property type="match status" value="1"/>
</dbReference>
<evidence type="ECO:0000256" key="7">
    <source>
        <dbReference type="SAM" id="Phobius"/>
    </source>
</evidence>
<dbReference type="Gene3D" id="3.80.10.10">
    <property type="entry name" value="Ribonuclease Inhibitor"/>
    <property type="match status" value="2"/>
</dbReference>
<evidence type="ECO:0000256" key="6">
    <source>
        <dbReference type="SAM" id="MobiDB-lite"/>
    </source>
</evidence>
<dbReference type="Pfam" id="PF08263">
    <property type="entry name" value="LRRNT_2"/>
    <property type="match status" value="1"/>
</dbReference>
<dbReference type="SMART" id="SM00369">
    <property type="entry name" value="LRR_TYP"/>
    <property type="match status" value="3"/>
</dbReference>
<organism evidence="9">
    <name type="scientific">Grammatophora oceanica</name>
    <dbReference type="NCBI Taxonomy" id="210454"/>
    <lineage>
        <taxon>Eukaryota</taxon>
        <taxon>Sar</taxon>
        <taxon>Stramenopiles</taxon>
        <taxon>Ochrophyta</taxon>
        <taxon>Bacillariophyta</taxon>
        <taxon>Fragilariophyceae</taxon>
        <taxon>Fragilariophycidae</taxon>
        <taxon>Rhabdonematales</taxon>
        <taxon>Grammatophoraceae</taxon>
        <taxon>Grammatophora</taxon>
    </lineage>
</organism>
<feature type="compositionally biased region" description="Polar residues" evidence="6">
    <location>
        <begin position="25"/>
        <end position="40"/>
    </location>
</feature>
<dbReference type="Pfam" id="PF00560">
    <property type="entry name" value="LRR_1"/>
    <property type="match status" value="2"/>
</dbReference>
<feature type="transmembrane region" description="Helical" evidence="7">
    <location>
        <begin position="154"/>
        <end position="175"/>
    </location>
</feature>
<keyword evidence="3" id="KW-0732">Signal</keyword>
<dbReference type="FunFam" id="3.80.10.10:FF:000400">
    <property type="entry name" value="Nuclear pore complex protein NUP107"/>
    <property type="match status" value="1"/>
</dbReference>
<evidence type="ECO:0000259" key="8">
    <source>
        <dbReference type="Pfam" id="PF08263"/>
    </source>
</evidence>
<sequence>MNLGGIVADAGVLTMMELQAGDSGRGSSSMYSGNSTPVSHSSRKKAGAAIGGGSVVGGGRHLRVDSHDFCDDNLSVATDATDRQVGGNGRTAKLHNQEMVDVSVDQEYGEFGETDPYSYKARKTLWGSSINTRDGILRDHGLAVFTTRRQKIRYYSIFACMMISLVVIIGVSVSVTQPGKNNGDEEDTREPLVPPTTTTTTTTDEQQQTPTDQEAMTATDTTAVATPPHDMCDYDKDDDTIVPTPQVQCFCEGGISRWKEGQLDKYQHLKDNWIESFRNEEPFDFEPDSCHSHNAALVWLASDDANYDSPEFFLGAQDRYTLAVLFQEWKGFEWNQQEGWLGYSSTHPCDWYGITCDDKSLGGKVTEVRLTENNLHGELRPELAWLEELRILELGENHLQGTIPPKLLQDLAPTLQYLSLSVNSLTGTVPREIGEMDRLVKLAVDLNTLVGTIPTELGTCTSMEVLQLWDNQFEGPFGSEHIGDMTKLRDLLLHNNDKLTGTISAQWALDAPHLASLDISATKLKGTLPTEFGLWTDLVRCNVENVEHLDGTIPTELIGLPKLQHLKLSDNKLQGELPSDVVYGTQLQTLLLNDNELEGTIPTALGAIPSLQTLKLYNNKLEGSIPTELASVATLTEINLSGNPNMEGSVPQGLCELRSNDLRSLVTSCGLECDIPACCTQCA</sequence>